<protein>
    <recommendedName>
        <fullName evidence="5">Lipoprotein</fullName>
    </recommendedName>
</protein>
<dbReference type="RefSeq" id="WP_311598601.1">
    <property type="nucleotide sequence ID" value="NZ_JAVREM010000013.1"/>
</dbReference>
<dbReference type="Proteomes" id="UP001183420">
    <property type="component" value="Unassembled WGS sequence"/>
</dbReference>
<keyword evidence="4" id="KW-1185">Reference proteome</keyword>
<comment type="caution">
    <text evidence="3">The sequence shown here is derived from an EMBL/GenBank/DDBJ whole genome shotgun (WGS) entry which is preliminary data.</text>
</comment>
<keyword evidence="2" id="KW-0732">Signal</keyword>
<reference evidence="4" key="1">
    <citation type="submission" date="2023-07" db="EMBL/GenBank/DDBJ databases">
        <title>30 novel species of actinomycetes from the DSMZ collection.</title>
        <authorList>
            <person name="Nouioui I."/>
        </authorList>
    </citation>
    <scope>NUCLEOTIDE SEQUENCE [LARGE SCALE GENOMIC DNA]</scope>
    <source>
        <strain evidence="4">DSM 44918</strain>
    </source>
</reference>
<evidence type="ECO:0000256" key="1">
    <source>
        <dbReference type="SAM" id="MobiDB-lite"/>
    </source>
</evidence>
<feature type="chain" id="PRO_5046000019" description="Lipoprotein" evidence="2">
    <location>
        <begin position="31"/>
        <end position="208"/>
    </location>
</feature>
<sequence length="208" mass="21254">MTGTARRPNRGRGTGALSSAVAALALLALAACGIRSTDVPVDAGPAPTRTTCDAPAEEGTAEARTEVYLVCGSRVNAVQRAIELPADPTDRVEVATALLDELQSDPARQERAAGFSSEVPDDLEVSGPAANDPAEALRLNKRPSDLPAAALGQIVCTFAHSDSLGDGSTVMLGGPVDSPHGGQPKRYRCSTAMWGTGTPGLVPPITEG</sequence>
<feature type="region of interest" description="Disordered" evidence="1">
    <location>
        <begin position="105"/>
        <end position="130"/>
    </location>
</feature>
<name>A0ABU2LP42_9ACTN</name>
<organism evidence="3 4">
    <name type="scientific">Streptomyces millisiae</name>
    <dbReference type="NCBI Taxonomy" id="3075542"/>
    <lineage>
        <taxon>Bacteria</taxon>
        <taxon>Bacillati</taxon>
        <taxon>Actinomycetota</taxon>
        <taxon>Actinomycetes</taxon>
        <taxon>Kitasatosporales</taxon>
        <taxon>Streptomycetaceae</taxon>
        <taxon>Streptomyces</taxon>
    </lineage>
</organism>
<proteinExistence type="predicted"/>
<dbReference type="EMBL" id="JAVREM010000013">
    <property type="protein sequence ID" value="MDT0319343.1"/>
    <property type="molecule type" value="Genomic_DNA"/>
</dbReference>
<evidence type="ECO:0000313" key="4">
    <source>
        <dbReference type="Proteomes" id="UP001183420"/>
    </source>
</evidence>
<feature type="signal peptide" evidence="2">
    <location>
        <begin position="1"/>
        <end position="30"/>
    </location>
</feature>
<evidence type="ECO:0008006" key="5">
    <source>
        <dbReference type="Google" id="ProtNLM"/>
    </source>
</evidence>
<gene>
    <name evidence="3" type="ORF">RNC47_13440</name>
</gene>
<evidence type="ECO:0000313" key="3">
    <source>
        <dbReference type="EMBL" id="MDT0319343.1"/>
    </source>
</evidence>
<evidence type="ECO:0000256" key="2">
    <source>
        <dbReference type="SAM" id="SignalP"/>
    </source>
</evidence>
<dbReference type="PROSITE" id="PS51257">
    <property type="entry name" value="PROKAR_LIPOPROTEIN"/>
    <property type="match status" value="1"/>
</dbReference>
<accession>A0ABU2LP42</accession>